<protein>
    <recommendedName>
        <fullName evidence="5">Purple acid phosphatase</fullName>
        <ecNumber evidence="5">3.1.3.2</ecNumber>
    </recommendedName>
</protein>
<dbReference type="STRING" id="3088.A0A383VNJ7"/>
<dbReference type="Pfam" id="PF00149">
    <property type="entry name" value="Metallophos"/>
    <property type="match status" value="1"/>
</dbReference>
<feature type="compositionally biased region" description="Low complexity" evidence="6">
    <location>
        <begin position="576"/>
        <end position="596"/>
    </location>
</feature>
<sequence>MCSRDCRDMRITSTENEGRALKVIAVSDTQSSEHESQGYTLKTDAAVAGPFATRDLPPFSMMTAKMVTGLTPEQLSVTYWAPGAYLISWATGDAQVGIGLTPPKADAVQSVVEFGYAMPSGNETLPNEATGAGYTYEYVFSSLPGFNFPDYTSPVIHHTFITGVEAGKTVFYRVGDPRYGWSDIHNFTSTPDAFPFAITVIADSGQTPNTSAVVQGALARNANMLLNVGDLVYADTFSAYGQEVCWLRKLFNANSKAYHLDPIPGPCPAEPKVAGNHEIELQPDNRTFTAYNTRYPQPQNPGSFQINTSAVPANVNGSDNNLYSAAVVPGIASVIMLSSFQPNVTFGGADDRQLGWLKQQLAAVDRSKTPWLIVNFHVPFYSTDAGTYKILDCMRLAYEPLLLEAQVDVVFNGHVHAYERTYPVANFSRNDCGIVHIVVGCAGNDEGLSNVEGWINQVASNSSGAAAYCTKGPQTRKWPNYQPQKCLTFQEDLPGPYHYCPFEMPSWAAYRDTSFGSGTLTLHNSTTATWEFYRTQDGANTVADRMTLTRTPDKCKDAFKAAGSPASSPQPPSSPASPSSGSSSTPSSPSSASPSVSSPPGPDNSDPTNLPAPASSPAAPASSPSLASAPAPQSVALPAAALLVAALLLATLLLASEALRRLQLLSISYASDVVVV</sequence>
<dbReference type="EMBL" id="FNXT01000770">
    <property type="protein sequence ID" value="SZX67095.1"/>
    <property type="molecule type" value="Genomic_DNA"/>
</dbReference>
<keyword evidence="2" id="KW-0732">Signal</keyword>
<evidence type="ECO:0000256" key="7">
    <source>
        <dbReference type="SAM" id="Phobius"/>
    </source>
</evidence>
<name>A0A383VNJ7_TETOB</name>
<feature type="domain" description="Purple acid phosphatase C-terminal" evidence="9">
    <location>
        <begin position="502"/>
        <end position="544"/>
    </location>
</feature>
<proteinExistence type="inferred from homology"/>
<evidence type="ECO:0000256" key="5">
    <source>
        <dbReference type="RuleBase" id="RU361203"/>
    </source>
</evidence>
<dbReference type="AlphaFoldDB" id="A0A383VNJ7"/>
<dbReference type="PANTHER" id="PTHR22953:SF153">
    <property type="entry name" value="PURPLE ACID PHOSPHATASE"/>
    <property type="match status" value="1"/>
</dbReference>
<evidence type="ECO:0000259" key="8">
    <source>
        <dbReference type="Pfam" id="PF00149"/>
    </source>
</evidence>
<keyword evidence="7" id="KW-0812">Transmembrane</keyword>
<dbReference type="EC" id="3.1.3.2" evidence="5"/>
<evidence type="ECO:0000256" key="6">
    <source>
        <dbReference type="SAM" id="MobiDB-lite"/>
    </source>
</evidence>
<keyword evidence="11" id="KW-1185">Reference proteome</keyword>
<dbReference type="Proteomes" id="UP000256970">
    <property type="component" value="Unassembled WGS sequence"/>
</dbReference>
<evidence type="ECO:0000256" key="2">
    <source>
        <dbReference type="ARBA" id="ARBA00022729"/>
    </source>
</evidence>
<comment type="similarity">
    <text evidence="1 5">Belongs to the metallophosphoesterase superfamily. Purple acid phosphatase family.</text>
</comment>
<dbReference type="InterPro" id="IPR041792">
    <property type="entry name" value="MPP_PAP"/>
</dbReference>
<dbReference type="Pfam" id="PF14008">
    <property type="entry name" value="Metallophos_C"/>
    <property type="match status" value="1"/>
</dbReference>
<dbReference type="SUPFAM" id="SSF49363">
    <property type="entry name" value="Purple acid phosphatase, N-terminal domain"/>
    <property type="match status" value="1"/>
</dbReference>
<organism evidence="10 11">
    <name type="scientific">Tetradesmus obliquus</name>
    <name type="common">Green alga</name>
    <name type="synonym">Acutodesmus obliquus</name>
    <dbReference type="NCBI Taxonomy" id="3088"/>
    <lineage>
        <taxon>Eukaryota</taxon>
        <taxon>Viridiplantae</taxon>
        <taxon>Chlorophyta</taxon>
        <taxon>core chlorophytes</taxon>
        <taxon>Chlorophyceae</taxon>
        <taxon>CS clade</taxon>
        <taxon>Sphaeropleales</taxon>
        <taxon>Scenedesmaceae</taxon>
        <taxon>Tetradesmus</taxon>
    </lineage>
</organism>
<dbReference type="CDD" id="cd00839">
    <property type="entry name" value="MPP_PAPs"/>
    <property type="match status" value="1"/>
</dbReference>
<dbReference type="InterPro" id="IPR025733">
    <property type="entry name" value="PAPs_C"/>
</dbReference>
<evidence type="ECO:0000259" key="9">
    <source>
        <dbReference type="Pfam" id="PF14008"/>
    </source>
</evidence>
<feature type="compositionally biased region" description="Low complexity" evidence="6">
    <location>
        <begin position="611"/>
        <end position="630"/>
    </location>
</feature>
<keyword evidence="3 5" id="KW-0378">Hydrolase</keyword>
<feature type="domain" description="Calcineurin-like phosphoesterase" evidence="8">
    <location>
        <begin position="182"/>
        <end position="418"/>
    </location>
</feature>
<gene>
    <name evidence="10" type="ORF">BQ4739_LOCUS7517</name>
</gene>
<comment type="catalytic activity">
    <reaction evidence="5">
        <text>a phosphate monoester + H2O = an alcohol + phosphate</text>
        <dbReference type="Rhea" id="RHEA:15017"/>
        <dbReference type="ChEBI" id="CHEBI:15377"/>
        <dbReference type="ChEBI" id="CHEBI:30879"/>
        <dbReference type="ChEBI" id="CHEBI:43474"/>
        <dbReference type="ChEBI" id="CHEBI:67140"/>
        <dbReference type="EC" id="3.1.3.2"/>
    </reaction>
</comment>
<dbReference type="InterPro" id="IPR039331">
    <property type="entry name" value="PAPs-like"/>
</dbReference>
<evidence type="ECO:0000313" key="11">
    <source>
        <dbReference type="Proteomes" id="UP000256970"/>
    </source>
</evidence>
<keyword evidence="7" id="KW-1133">Transmembrane helix</keyword>
<dbReference type="GO" id="GO:0046872">
    <property type="term" value="F:metal ion binding"/>
    <property type="evidence" value="ECO:0007669"/>
    <property type="project" value="InterPro"/>
</dbReference>
<keyword evidence="7" id="KW-0472">Membrane</keyword>
<evidence type="ECO:0000256" key="3">
    <source>
        <dbReference type="ARBA" id="ARBA00022801"/>
    </source>
</evidence>
<dbReference type="SUPFAM" id="SSF56300">
    <property type="entry name" value="Metallo-dependent phosphatases"/>
    <property type="match status" value="1"/>
</dbReference>
<accession>A0A383VNJ7</accession>
<dbReference type="InterPro" id="IPR029052">
    <property type="entry name" value="Metallo-depent_PP-like"/>
</dbReference>
<dbReference type="Gene3D" id="3.60.21.10">
    <property type="match status" value="2"/>
</dbReference>
<dbReference type="PANTHER" id="PTHR22953">
    <property type="entry name" value="ACID PHOSPHATASE RELATED"/>
    <property type="match status" value="1"/>
</dbReference>
<evidence type="ECO:0000256" key="4">
    <source>
        <dbReference type="ARBA" id="ARBA00023180"/>
    </source>
</evidence>
<evidence type="ECO:0000313" key="10">
    <source>
        <dbReference type="EMBL" id="SZX67095.1"/>
    </source>
</evidence>
<keyword evidence="4" id="KW-0325">Glycoprotein</keyword>
<dbReference type="GO" id="GO:0003993">
    <property type="term" value="F:acid phosphatase activity"/>
    <property type="evidence" value="ECO:0007669"/>
    <property type="project" value="UniProtKB-EC"/>
</dbReference>
<dbReference type="InterPro" id="IPR008963">
    <property type="entry name" value="Purple_acid_Pase-like_N"/>
</dbReference>
<evidence type="ECO:0000256" key="1">
    <source>
        <dbReference type="ARBA" id="ARBA00008723"/>
    </source>
</evidence>
<dbReference type="InterPro" id="IPR004843">
    <property type="entry name" value="Calcineurin-like_PHP"/>
</dbReference>
<dbReference type="Gene3D" id="2.60.40.380">
    <property type="entry name" value="Purple acid phosphatase-like, N-terminal"/>
    <property type="match status" value="1"/>
</dbReference>
<feature type="region of interest" description="Disordered" evidence="6">
    <location>
        <begin position="557"/>
        <end position="630"/>
    </location>
</feature>
<reference evidence="10 11" key="1">
    <citation type="submission" date="2016-10" db="EMBL/GenBank/DDBJ databases">
        <authorList>
            <person name="Cai Z."/>
        </authorList>
    </citation>
    <scope>NUCLEOTIDE SEQUENCE [LARGE SCALE GENOMIC DNA]</scope>
</reference>
<feature type="transmembrane region" description="Helical" evidence="7">
    <location>
        <begin position="635"/>
        <end position="655"/>
    </location>
</feature>